<evidence type="ECO:0000259" key="2">
    <source>
        <dbReference type="Pfam" id="PF18962"/>
    </source>
</evidence>
<dbReference type="AlphaFoldDB" id="A0A2S6I8G6"/>
<dbReference type="RefSeq" id="WP_104418371.1">
    <property type="nucleotide sequence ID" value="NZ_PTJC01000005.1"/>
</dbReference>
<keyword evidence="1" id="KW-0732">Signal</keyword>
<feature type="chain" id="PRO_5015745506" evidence="1">
    <location>
        <begin position="18"/>
        <end position="823"/>
    </location>
</feature>
<sequence>MKLSLLSLFLVWGALLAAQQIVPLAEHAQLRRGGDPPAPAALMTCENPDLSGIERIVAGAFNTIRVELDTAGLGSDLTDYRCIGCDEAAFGTVELRNDTVVYTSLPGVGQGLDTLGFTVCSATVCADTTTLVFLVQREGRTIELGNQLIEPESSTEIIVPEPELPGGAFCRTITNCADAYPGRGQRFAFLTDSDAGNDFRYKAARYGGTDTVCVTVCNAYGLCDTYRSTFEINRQPVALPFFDDFSYDDIRPEVALWQDADVLVNRTYGVRPPSIGVATFDAIDYAGQSYQQIGNGRRANPRDYLTSVPIRLAGQSGTVLSFYLQAKGYGNRPEVMDSFLVQFLAPDGEWDTVFSREGLLNTSPNTFLPDFTGESVPVPAAYQYDGFQFRFVNLSTERGSVDNWNLDYVKLSNQSTSLVTQDLALIEEPFRLIAPYTSIPVRHLQAGGQSLLADSIFLKMWNHRADVTPVTASRYRVTDATDGTLVGEGGLIPSPYFGQDNGIAPSGIEVRGATFDQLPSYGAVRNYLFALDPAEDYTLATTYQLTVATEDGGFAPGILRNSTATQLTELADHMAYDDGTAEVAIEGQGGNIIVQRYTAFVADQLIGIRIRLPRVLDGAGDQGITLVVYGEGQDGAPGELLYSADYPLLYPEDIFDDSLQAFTSYALTEAVDLPVGSFFVGWQQQEADRSLSVGFDRNNPLTEGQYFDAGNGWQELEGSTRGAIMIRPLLIGADVRPTATDERESLTEFIRLYPNPTEDVVNIGLPSSLIDKDLRINVYAMDGRLVARQRGTTVVDVSALTPGMYLLECRIGERIGRQKFVRR</sequence>
<evidence type="ECO:0000313" key="3">
    <source>
        <dbReference type="EMBL" id="PPK87783.1"/>
    </source>
</evidence>
<feature type="domain" description="Secretion system C-terminal sorting" evidence="2">
    <location>
        <begin position="752"/>
        <end position="814"/>
    </location>
</feature>
<gene>
    <name evidence="3" type="ORF">CLV84_0735</name>
</gene>
<accession>A0A2S6I8G6</accession>
<protein>
    <submittedName>
        <fullName evidence="3">Putative secreted protein (Por secretion system target)</fullName>
    </submittedName>
</protein>
<dbReference type="EMBL" id="PTJC01000005">
    <property type="protein sequence ID" value="PPK87783.1"/>
    <property type="molecule type" value="Genomic_DNA"/>
</dbReference>
<evidence type="ECO:0000256" key="1">
    <source>
        <dbReference type="SAM" id="SignalP"/>
    </source>
</evidence>
<organism evidence="3 4">
    <name type="scientific">Neolewinella xylanilytica</name>
    <dbReference type="NCBI Taxonomy" id="1514080"/>
    <lineage>
        <taxon>Bacteria</taxon>
        <taxon>Pseudomonadati</taxon>
        <taxon>Bacteroidota</taxon>
        <taxon>Saprospiria</taxon>
        <taxon>Saprospirales</taxon>
        <taxon>Lewinellaceae</taxon>
        <taxon>Neolewinella</taxon>
    </lineage>
</organism>
<dbReference type="NCBIfam" id="TIGR04183">
    <property type="entry name" value="Por_Secre_tail"/>
    <property type="match status" value="1"/>
</dbReference>
<name>A0A2S6I8G6_9BACT</name>
<comment type="caution">
    <text evidence="3">The sequence shown here is derived from an EMBL/GenBank/DDBJ whole genome shotgun (WGS) entry which is preliminary data.</text>
</comment>
<keyword evidence="4" id="KW-1185">Reference proteome</keyword>
<dbReference type="Proteomes" id="UP000237662">
    <property type="component" value="Unassembled WGS sequence"/>
</dbReference>
<evidence type="ECO:0000313" key="4">
    <source>
        <dbReference type="Proteomes" id="UP000237662"/>
    </source>
</evidence>
<dbReference type="OrthoDB" id="1488838at2"/>
<reference evidence="3 4" key="1">
    <citation type="submission" date="2018-02" db="EMBL/GenBank/DDBJ databases">
        <title>Genomic Encyclopedia of Archaeal and Bacterial Type Strains, Phase II (KMG-II): from individual species to whole genera.</title>
        <authorList>
            <person name="Goeker M."/>
        </authorList>
    </citation>
    <scope>NUCLEOTIDE SEQUENCE [LARGE SCALE GENOMIC DNA]</scope>
    <source>
        <strain evidence="3 4">DSM 29526</strain>
    </source>
</reference>
<dbReference type="InterPro" id="IPR026444">
    <property type="entry name" value="Secre_tail"/>
</dbReference>
<dbReference type="Pfam" id="PF18962">
    <property type="entry name" value="Por_Secre_tail"/>
    <property type="match status" value="1"/>
</dbReference>
<feature type="signal peptide" evidence="1">
    <location>
        <begin position="1"/>
        <end position="17"/>
    </location>
</feature>
<dbReference type="Gene3D" id="2.60.120.260">
    <property type="entry name" value="Galactose-binding domain-like"/>
    <property type="match status" value="1"/>
</dbReference>
<proteinExistence type="predicted"/>